<dbReference type="SUPFAM" id="SSF53098">
    <property type="entry name" value="Ribonuclease H-like"/>
    <property type="match status" value="1"/>
</dbReference>
<dbReference type="InterPro" id="IPR036397">
    <property type="entry name" value="RNaseH_sf"/>
</dbReference>
<dbReference type="InterPro" id="IPR029472">
    <property type="entry name" value="Copia-like_N"/>
</dbReference>
<dbReference type="CDD" id="cd09272">
    <property type="entry name" value="RNase_HI_RT_Ty1"/>
    <property type="match status" value="1"/>
</dbReference>
<dbReference type="GO" id="GO:0003676">
    <property type="term" value="F:nucleic acid binding"/>
    <property type="evidence" value="ECO:0007669"/>
    <property type="project" value="InterPro"/>
</dbReference>
<keyword evidence="1" id="KW-0378">Hydrolase</keyword>
<feature type="domain" description="Integrase catalytic" evidence="2">
    <location>
        <begin position="545"/>
        <end position="720"/>
    </location>
</feature>
<dbReference type="InterPro" id="IPR025724">
    <property type="entry name" value="GAG-pre-integrase_dom"/>
</dbReference>
<reference evidence="3" key="1">
    <citation type="submission" date="2022-08" db="EMBL/GenBank/DDBJ databases">
        <authorList>
            <person name="Marques A."/>
        </authorList>
    </citation>
    <scope>NUCLEOTIDE SEQUENCE</scope>
    <source>
        <strain evidence="3">RhyPub2mFocal</strain>
        <tissue evidence="3">Leaves</tissue>
    </source>
</reference>
<dbReference type="PANTHER" id="PTHR11439:SF462">
    <property type="match status" value="1"/>
</dbReference>
<dbReference type="Pfam" id="PF13976">
    <property type="entry name" value="gag_pre-integrs"/>
    <property type="match status" value="1"/>
</dbReference>
<dbReference type="InterPro" id="IPR012337">
    <property type="entry name" value="RNaseH-like_sf"/>
</dbReference>
<dbReference type="PROSITE" id="PS50994">
    <property type="entry name" value="INTEGRASE"/>
    <property type="match status" value="1"/>
</dbReference>
<dbReference type="Pfam" id="PF22936">
    <property type="entry name" value="Pol_BBD"/>
    <property type="match status" value="1"/>
</dbReference>
<evidence type="ECO:0000259" key="2">
    <source>
        <dbReference type="PROSITE" id="PS50994"/>
    </source>
</evidence>
<dbReference type="PANTHER" id="PTHR11439">
    <property type="entry name" value="GAG-POL-RELATED RETROTRANSPOSON"/>
    <property type="match status" value="1"/>
</dbReference>
<dbReference type="InterPro" id="IPR043502">
    <property type="entry name" value="DNA/RNA_pol_sf"/>
</dbReference>
<dbReference type="InterPro" id="IPR013103">
    <property type="entry name" value="RVT_2"/>
</dbReference>
<dbReference type="Pfam" id="PF25597">
    <property type="entry name" value="SH3_retrovirus"/>
    <property type="match status" value="1"/>
</dbReference>
<dbReference type="Pfam" id="PF07727">
    <property type="entry name" value="RVT_2"/>
    <property type="match status" value="1"/>
</dbReference>
<evidence type="ECO:0000313" key="4">
    <source>
        <dbReference type="Proteomes" id="UP001140206"/>
    </source>
</evidence>
<dbReference type="InterPro" id="IPR001584">
    <property type="entry name" value="Integrase_cat-core"/>
</dbReference>
<dbReference type="EMBL" id="JAMFTS010000005">
    <property type="protein sequence ID" value="KAJ4751619.1"/>
    <property type="molecule type" value="Genomic_DNA"/>
</dbReference>
<gene>
    <name evidence="3" type="ORF">LUZ62_086024</name>
</gene>
<dbReference type="Pfam" id="PF14244">
    <property type="entry name" value="Retrotran_gag_3"/>
    <property type="match status" value="1"/>
</dbReference>
<comment type="caution">
    <text evidence="3">The sequence shown here is derived from an EMBL/GenBank/DDBJ whole genome shotgun (WGS) entry which is preliminary data.</text>
</comment>
<dbReference type="InterPro" id="IPR054722">
    <property type="entry name" value="PolX-like_BBD"/>
</dbReference>
<dbReference type="Proteomes" id="UP001140206">
    <property type="component" value="Chromosome 5"/>
</dbReference>
<dbReference type="Gene3D" id="3.30.420.10">
    <property type="entry name" value="Ribonuclease H-like superfamily/Ribonuclease H"/>
    <property type="match status" value="1"/>
</dbReference>
<proteinExistence type="predicted"/>
<name>A0AAV8C7S5_9POAL</name>
<dbReference type="GO" id="GO:0015074">
    <property type="term" value="P:DNA integration"/>
    <property type="evidence" value="ECO:0007669"/>
    <property type="project" value="InterPro"/>
</dbReference>
<keyword evidence="1" id="KW-0645">Protease</keyword>
<organism evidence="3 4">
    <name type="scientific">Rhynchospora pubera</name>
    <dbReference type="NCBI Taxonomy" id="906938"/>
    <lineage>
        <taxon>Eukaryota</taxon>
        <taxon>Viridiplantae</taxon>
        <taxon>Streptophyta</taxon>
        <taxon>Embryophyta</taxon>
        <taxon>Tracheophyta</taxon>
        <taxon>Spermatophyta</taxon>
        <taxon>Magnoliopsida</taxon>
        <taxon>Liliopsida</taxon>
        <taxon>Poales</taxon>
        <taxon>Cyperaceae</taxon>
        <taxon>Cyperoideae</taxon>
        <taxon>Rhynchosporeae</taxon>
        <taxon>Rhynchospora</taxon>
    </lineage>
</organism>
<evidence type="ECO:0000256" key="1">
    <source>
        <dbReference type="ARBA" id="ARBA00022750"/>
    </source>
</evidence>
<keyword evidence="4" id="KW-1185">Reference proteome</keyword>
<evidence type="ECO:0000313" key="3">
    <source>
        <dbReference type="EMBL" id="KAJ4751619.1"/>
    </source>
</evidence>
<sequence length="1447" mass="163340">MGDPKLPKKEGDQTVKRFIDSTSPFYLNSSDNPGMSISSCILKENNYDMWVKVMKNALSAKKKLGFVDGTITEPTELPESELWGTCNHMLVSWLFNSIDPVLQPSIAYFETAKELWDDLRDRFSVGNAPRIHQLKSDIAAAKQQGQSVVTYYTRLKGMWDELSSYIKVPTCTCKGCTCNLTAVFLKEKEEEKIHQFLMGLEDSIFGTVRSQILGMDPLPNLSRVYSMVVQEERHRTVVRGRDDRREAVGFAVQVNRPEVNQHKGGAGERVVCTHCNKPGHEVSRCFEIIGYPEGWGRGGRGTRGRGGKGRGRGRMSAHAVHAPEIQSAVSDTVMQPKIPGLSDVQLQQIMAILQNSNHGASSDAAEKLQGNLTNTAWLVDSGASHHMTGNFECLRNVHKILPSSVVLPNGGQTSVELEGSVYLCGGLILKRVLYVPCLNCNLISVSELLKDNNCFATFTHGLCVVQDLISRMLIGVGEMKDGIYYYHAVTPVQANCAMKQKNSMLWHRRMGHPSMYVTNLLAGVNDDGCNFKSVCEICLQAKQTRDVFPVSQNKVAAVFDLIHCDVWGPYRVASKCGAHYFLTIVDDFTRSVWVYLMAEKKETAELLMNFCKMVKTQFGKVVKCVRSDNGLEFKSERIMQFYSEHGILCQTSCVYTPQQNGRVERKHRHILNVARALRFQAQLPLEFWGECVLTAAYLINRTPTRVLENKTPYQMLFGKPPTYAQVRVFGCLCYISNKPHTSDKFEARSKKCIFVGYPFGKKGWRVFDMETSNFIVSRDVKFCEDVFPYAQQNSDSVHESVRKMMTIESGVCVDDNLSVDCLVENRELGERGSNSEDIQANEEVIVVEEDQGENESQRASTLDIPVAQTAARQQRVRRAPDRLKDFICYTARVDSSRSHPEHIELQGTRYPISRYISSDKFSVKHRAFLAAVTKEREPRHYGEAVKSKNWRDAMQNEIDALERNETWILEDLPPNKSAIGCKWVYRIKYHADGRVERYKARLVDLGNKQVEGIDYTETFAPVAKMVSVRAFLAVAAIKGWALHQMDVQNAFLHGDLHEEVYMWLPQGFTHTHPGKVCRLKKSIYGLRQAPRMWFSKLATALEVYGFVQSRADYSLFTWRKGNAFLAILVYVDDLVIAGNSESTIGAFKQYTSSVFHIKDLGQLKYFLGIEIARGPSGLFLCQRKYVLDILAECGLLGAKPTATPMEQNHRLAELVSDKLKDPEKYRRLVGRLIYLTITRPELCYSVHVLAQFMQDPLQAHYDAALRVVRFLKGNPGQGILLRADGNLQINAYCDSDWASCPLTRRSLTGYFVMLGNSPISWKTKKQQTVSRSSAEAEYRSMANATSELLWLKSFLNSLDVNHSTPMKLFCDSQAALHIATNPVFHERTKHIELDCHFVRDQLRAGCIAAAYTRSSEQLADIFTKALGKQQFHYLLGKLGICNLYAPT</sequence>
<dbReference type="Pfam" id="PF00665">
    <property type="entry name" value="rve"/>
    <property type="match status" value="1"/>
</dbReference>
<accession>A0AAV8C7S5</accession>
<protein>
    <submittedName>
        <fullName evidence="3">Retroelement pol polyprotein-like</fullName>
    </submittedName>
</protein>
<keyword evidence="1" id="KW-0064">Aspartyl protease</keyword>
<dbReference type="GO" id="GO:0004190">
    <property type="term" value="F:aspartic-type endopeptidase activity"/>
    <property type="evidence" value="ECO:0007669"/>
    <property type="project" value="UniProtKB-KW"/>
</dbReference>
<dbReference type="InterPro" id="IPR057670">
    <property type="entry name" value="SH3_retrovirus"/>
</dbReference>
<dbReference type="SUPFAM" id="SSF56672">
    <property type="entry name" value="DNA/RNA polymerases"/>
    <property type="match status" value="1"/>
</dbReference>